<dbReference type="InterPro" id="IPR045076">
    <property type="entry name" value="MutS"/>
</dbReference>
<feature type="region of interest" description="Disordered" evidence="5">
    <location>
        <begin position="1"/>
        <end position="22"/>
    </location>
</feature>
<feature type="domain" description="DNA mismatch repair proteins mutS family" evidence="6">
    <location>
        <begin position="633"/>
        <end position="649"/>
    </location>
</feature>
<keyword evidence="3" id="KW-0067">ATP-binding</keyword>
<dbReference type="PANTHER" id="PTHR11361">
    <property type="entry name" value="DNA MISMATCH REPAIR PROTEIN MUTS FAMILY MEMBER"/>
    <property type="match status" value="1"/>
</dbReference>
<proteinExistence type="inferred from homology"/>
<dbReference type="PANTHER" id="PTHR11361:SF20">
    <property type="entry name" value="MUTS PROTEIN HOMOLOG 5"/>
    <property type="match status" value="1"/>
</dbReference>
<dbReference type="EMBL" id="BAAFGZ010000316">
    <property type="protein sequence ID" value="GAB0137773.1"/>
    <property type="molecule type" value="Genomic_DNA"/>
</dbReference>
<dbReference type="Gene3D" id="1.10.1420.10">
    <property type="match status" value="1"/>
</dbReference>
<evidence type="ECO:0000313" key="7">
    <source>
        <dbReference type="EMBL" id="GAB0137773.1"/>
    </source>
</evidence>
<dbReference type="Pfam" id="PF05192">
    <property type="entry name" value="MutS_III"/>
    <property type="match status" value="1"/>
</dbReference>
<dbReference type="SMART" id="SM00533">
    <property type="entry name" value="MUTSd"/>
    <property type="match status" value="1"/>
</dbReference>
<evidence type="ECO:0000256" key="1">
    <source>
        <dbReference type="ARBA" id="ARBA00006271"/>
    </source>
</evidence>
<dbReference type="InterPro" id="IPR011184">
    <property type="entry name" value="DNA_mismatch_repair_Msh2"/>
</dbReference>
<dbReference type="SUPFAM" id="SSF48334">
    <property type="entry name" value="DNA repair protein MutS, domain III"/>
    <property type="match status" value="1"/>
</dbReference>
<sequence length="817" mass="91647">MENSQRNIQDPRQLATQRNGSQESVTEVLMAIDSRDNNVMGCAFFDDSSEILHVSEDIPRSDLELLDHFAIFAQPTSVLVSSRAPRQVLEYVERYVCSEKRSIQVVASVNFSVTSARDKLSSWGFEISSNSRPTDIDVWLQNDQIGCVGAVLSELRRNPYLMDRVSARTRDRNIRSIKAFSLATYVLCSPQTLQSLQVFPAEPHSHCQSWGMKRAAQPEMESISLYSLLQSLTQTPQGRAKLRATLRNPFSNIRIIESRQQAISLLLDHQNTGILQGMVKILRKIRNAKIYVDLLRKGVDRSSGGETFAGSVWANAVSKIQQRSLTSIGETMNRIIDFKQAEYDVRPAIMVGIDPELDRLRRDYDGLSSFLEKIAQSIIHQVPEWAAKHVKSCIFLPQVGFLIAMERNDDTELSSFQATIDKHDIWEQFFIADGAVHYKNNRMRHLDEQFGDIYCDIADREVEILHHLATHILHHDEALLEASDTCGDVNVVLALALAADKYRWKAPRMTIRNVIQIENGRHPLQELTVPSFIPNDCNLYGEQESGHNAAPGKCHIITGPNQSGKSVYLKQVALIVYLAHIGSFVPADTATIGVTDQILTRITTIESSNEHESAFAIDLKQLLHAITHMTPRSLLIIDEFGKGTNPDDGTGLLVSLLEQLRSMGEGTPRCLLATHLYEIFDATGLFSARGFQLSRMDVIRNNQFEETAHSIVYLFKLCGGYSADSLGGYCAALNGVPCQVVDRAHLLVQLLIQNEDISISCTRLSANEEEMLQLAEEVARRFVEEVFDESTNRPGSKVQHARSSLQKIFATTINRLR</sequence>
<dbReference type="SMART" id="SM00534">
    <property type="entry name" value="MUTSac"/>
    <property type="match status" value="1"/>
</dbReference>
<comment type="similarity">
    <text evidence="1">Belongs to the DNA mismatch repair MutS family.</text>
</comment>
<dbReference type="SUPFAM" id="SSF52540">
    <property type="entry name" value="P-loop containing nucleoside triphosphate hydrolases"/>
    <property type="match status" value="1"/>
</dbReference>
<evidence type="ECO:0000256" key="4">
    <source>
        <dbReference type="ARBA" id="ARBA00023125"/>
    </source>
</evidence>
<evidence type="ECO:0000256" key="2">
    <source>
        <dbReference type="ARBA" id="ARBA00022741"/>
    </source>
</evidence>
<keyword evidence="8" id="KW-1185">Reference proteome</keyword>
<name>A0ABQ0CWF0_9HYPO</name>
<keyword evidence="2" id="KW-0547">Nucleotide-binding</keyword>
<evidence type="ECO:0000256" key="3">
    <source>
        <dbReference type="ARBA" id="ARBA00022840"/>
    </source>
</evidence>
<accession>A0ABQ0CWF0</accession>
<dbReference type="InterPro" id="IPR036187">
    <property type="entry name" value="DNA_mismatch_repair_MutS_sf"/>
</dbReference>
<dbReference type="Pfam" id="PF00488">
    <property type="entry name" value="MutS_V"/>
    <property type="match status" value="1"/>
</dbReference>
<dbReference type="PROSITE" id="PS00486">
    <property type="entry name" value="DNA_MISMATCH_REPAIR_2"/>
    <property type="match status" value="1"/>
</dbReference>
<dbReference type="PIRSF" id="PIRSF005813">
    <property type="entry name" value="MSH2"/>
    <property type="match status" value="1"/>
</dbReference>
<dbReference type="Gene3D" id="3.40.50.300">
    <property type="entry name" value="P-loop containing nucleotide triphosphate hydrolases"/>
    <property type="match status" value="1"/>
</dbReference>
<gene>
    <name evidence="7" type="primary">g6027</name>
    <name evidence="7" type="ORF">EsDP_00006027</name>
</gene>
<dbReference type="InterPro" id="IPR007696">
    <property type="entry name" value="DNA_mismatch_repair_MutS_core"/>
</dbReference>
<keyword evidence="4" id="KW-0238">DNA-binding</keyword>
<organism evidence="7 8">
    <name type="scientific">Epichloe bromicola</name>
    <dbReference type="NCBI Taxonomy" id="79588"/>
    <lineage>
        <taxon>Eukaryota</taxon>
        <taxon>Fungi</taxon>
        <taxon>Dikarya</taxon>
        <taxon>Ascomycota</taxon>
        <taxon>Pezizomycotina</taxon>
        <taxon>Sordariomycetes</taxon>
        <taxon>Hypocreomycetidae</taxon>
        <taxon>Hypocreales</taxon>
        <taxon>Clavicipitaceae</taxon>
        <taxon>Epichloe</taxon>
    </lineage>
</organism>
<evidence type="ECO:0000313" key="8">
    <source>
        <dbReference type="Proteomes" id="UP001562357"/>
    </source>
</evidence>
<dbReference type="Proteomes" id="UP001562357">
    <property type="component" value="Unassembled WGS sequence"/>
</dbReference>
<dbReference type="InterPro" id="IPR027417">
    <property type="entry name" value="P-loop_NTPase"/>
</dbReference>
<protein>
    <recommendedName>
        <fullName evidence="6">DNA mismatch repair proteins mutS family domain-containing protein</fullName>
    </recommendedName>
</protein>
<reference evidence="8" key="1">
    <citation type="submission" date="2024-06" db="EMBL/GenBank/DDBJ databases">
        <title>Draft Genome Sequences of Epichloe bromicola Strains Isolated from Elymus ciliaris.</title>
        <authorList>
            <consortium name="Epichloe bromicola genome sequencing consortium"/>
            <person name="Miura A."/>
            <person name="Imano S."/>
            <person name="Ashida A."/>
            <person name="Sato I."/>
            <person name="Chiba S."/>
            <person name="Tanaka A."/>
            <person name="Camagna M."/>
            <person name="Takemoto D."/>
        </authorList>
    </citation>
    <scope>NUCLEOTIDE SEQUENCE [LARGE SCALE GENOMIC DNA]</scope>
    <source>
        <strain evidence="8">DP</strain>
    </source>
</reference>
<dbReference type="InterPro" id="IPR000432">
    <property type="entry name" value="DNA_mismatch_repair_MutS_C"/>
</dbReference>
<evidence type="ECO:0000259" key="6">
    <source>
        <dbReference type="PROSITE" id="PS00486"/>
    </source>
</evidence>
<comment type="caution">
    <text evidence="7">The sequence shown here is derived from an EMBL/GenBank/DDBJ whole genome shotgun (WGS) entry which is preliminary data.</text>
</comment>
<evidence type="ECO:0000256" key="5">
    <source>
        <dbReference type="SAM" id="MobiDB-lite"/>
    </source>
</evidence>